<keyword evidence="2" id="KW-1185">Reference proteome</keyword>
<feature type="non-terminal residue" evidence="1">
    <location>
        <position position="43"/>
    </location>
</feature>
<proteinExistence type="predicted"/>
<organism evidence="1 2">
    <name type="scientific">Funneliformis caledonium</name>
    <dbReference type="NCBI Taxonomy" id="1117310"/>
    <lineage>
        <taxon>Eukaryota</taxon>
        <taxon>Fungi</taxon>
        <taxon>Fungi incertae sedis</taxon>
        <taxon>Mucoromycota</taxon>
        <taxon>Glomeromycotina</taxon>
        <taxon>Glomeromycetes</taxon>
        <taxon>Glomerales</taxon>
        <taxon>Glomeraceae</taxon>
        <taxon>Funneliformis</taxon>
    </lineage>
</organism>
<accession>A0A9N9E749</accession>
<evidence type="ECO:0000313" key="1">
    <source>
        <dbReference type="EMBL" id="CAG8660970.1"/>
    </source>
</evidence>
<dbReference type="Proteomes" id="UP000789570">
    <property type="component" value="Unassembled WGS sequence"/>
</dbReference>
<dbReference type="EMBL" id="CAJVPQ010004940">
    <property type="protein sequence ID" value="CAG8660970.1"/>
    <property type="molecule type" value="Genomic_DNA"/>
</dbReference>
<evidence type="ECO:0000313" key="2">
    <source>
        <dbReference type="Proteomes" id="UP000789570"/>
    </source>
</evidence>
<name>A0A9N9E749_9GLOM</name>
<comment type="caution">
    <text evidence="1">The sequence shown here is derived from an EMBL/GenBank/DDBJ whole genome shotgun (WGS) entry which is preliminary data.</text>
</comment>
<reference evidence="1" key="1">
    <citation type="submission" date="2021-06" db="EMBL/GenBank/DDBJ databases">
        <authorList>
            <person name="Kallberg Y."/>
            <person name="Tangrot J."/>
            <person name="Rosling A."/>
        </authorList>
    </citation>
    <scope>NUCLEOTIDE SEQUENCE</scope>
    <source>
        <strain evidence="1">UK204</strain>
    </source>
</reference>
<dbReference type="AlphaFoldDB" id="A0A9N9E749"/>
<gene>
    <name evidence="1" type="ORF">FCALED_LOCUS11544</name>
</gene>
<sequence>TGLFHVAYKSSTPGKSKQKCPYFQRVYDVFYSLIRLSSESETI</sequence>
<protein>
    <submittedName>
        <fullName evidence="1">8686_t:CDS:1</fullName>
    </submittedName>
</protein>